<sequence>MVSMTIIFFVTAMILVAILFYLVIYAFVMNLNLAKDTIINAIKLAMSRKNRNEFIKEYHRLLNTFLKNTATEMVQTKDKVLAGDLGIADIDEVKVFKKLLIKAITDKNYEFMSYEDVKDYLNEERVFSFMSQIYLNTRLYSNSQTMGKVNDKSLSALANLVFAEDIEGNRIDNFQKMYNAIA</sequence>
<keyword evidence="1" id="KW-1133">Transmembrane helix</keyword>
<proteinExistence type="predicted"/>
<reference evidence="2 3" key="1">
    <citation type="submission" date="2016-03" db="EMBL/GenBank/DDBJ databases">
        <title>Sequencing of Lactobacillus Species from Commercial Turkeys.</title>
        <authorList>
            <person name="Johnson T.J."/>
            <person name="Youmans B.P."/>
            <person name="Case K.A."/>
        </authorList>
    </citation>
    <scope>NUCLEOTIDE SEQUENCE [LARGE SCALE GENOMIC DNA]</scope>
    <source>
        <strain evidence="2 3">UMNLA1</strain>
    </source>
</reference>
<evidence type="ECO:0000256" key="1">
    <source>
        <dbReference type="SAM" id="Phobius"/>
    </source>
</evidence>
<evidence type="ECO:0000313" key="2">
    <source>
        <dbReference type="EMBL" id="OXS37914.1"/>
    </source>
</evidence>
<comment type="caution">
    <text evidence="2">The sequence shown here is derived from an EMBL/GenBank/DDBJ whole genome shotgun (WGS) entry which is preliminary data.</text>
</comment>
<feature type="transmembrane region" description="Helical" evidence="1">
    <location>
        <begin position="6"/>
        <end position="28"/>
    </location>
</feature>
<dbReference type="Proteomes" id="UP000215261">
    <property type="component" value="Unassembled WGS sequence"/>
</dbReference>
<dbReference type="EMBL" id="LUGO01000086">
    <property type="protein sequence ID" value="OXS37914.1"/>
    <property type="molecule type" value="Genomic_DNA"/>
</dbReference>
<evidence type="ECO:0000313" key="3">
    <source>
        <dbReference type="Proteomes" id="UP000215261"/>
    </source>
</evidence>
<accession>A0A231QEG7</accession>
<keyword evidence="1" id="KW-0472">Membrane</keyword>
<dbReference type="RefSeq" id="WP_089145061.1">
    <property type="nucleotide sequence ID" value="NZ_LUGD01000075.1"/>
</dbReference>
<organism evidence="2 3">
    <name type="scientific">Ligilactobacillus agilis</name>
    <dbReference type="NCBI Taxonomy" id="1601"/>
    <lineage>
        <taxon>Bacteria</taxon>
        <taxon>Bacillati</taxon>
        <taxon>Bacillota</taxon>
        <taxon>Bacilli</taxon>
        <taxon>Lactobacillales</taxon>
        <taxon>Lactobacillaceae</taxon>
        <taxon>Ligilactobacillus</taxon>
    </lineage>
</organism>
<protein>
    <submittedName>
        <fullName evidence="2">Uncharacterized protein</fullName>
    </submittedName>
</protein>
<gene>
    <name evidence="2" type="ORF">AYP69_01250</name>
</gene>
<name>A0A231QEG7_9LACO</name>
<keyword evidence="1" id="KW-0812">Transmembrane</keyword>
<dbReference type="AlphaFoldDB" id="A0A231QEG7"/>